<protein>
    <submittedName>
        <fullName evidence="10">Uncharacterized protein</fullName>
    </submittedName>
</protein>
<dbReference type="GO" id="GO:0046872">
    <property type="term" value="F:metal ion binding"/>
    <property type="evidence" value="ECO:0007669"/>
    <property type="project" value="UniProtKB-KW"/>
</dbReference>
<dbReference type="InterPro" id="IPR037151">
    <property type="entry name" value="AlkB-like_sf"/>
</dbReference>
<dbReference type="Pfam" id="PF23004">
    <property type="entry name" value="PHDvar_NSD"/>
    <property type="match status" value="1"/>
</dbReference>
<evidence type="ECO:0000313" key="11">
    <source>
        <dbReference type="Proteomes" id="UP001314263"/>
    </source>
</evidence>
<name>A0AAV1I831_9CHLO</name>
<dbReference type="InterPro" id="IPR055197">
    <property type="entry name" value="PHDvar_NSD"/>
</dbReference>
<evidence type="ECO:0000259" key="9">
    <source>
        <dbReference type="Pfam" id="PF23004"/>
    </source>
</evidence>
<feature type="compositionally biased region" description="Basic and acidic residues" evidence="7">
    <location>
        <begin position="444"/>
        <end position="455"/>
    </location>
</feature>
<proteinExistence type="inferred from homology"/>
<keyword evidence="2" id="KW-0479">Metal-binding</keyword>
<accession>A0AAV1I831</accession>
<gene>
    <name evidence="10" type="ORF">CVIRNUC_005890</name>
</gene>
<comment type="caution">
    <text evidence="10">The sequence shown here is derived from an EMBL/GenBank/DDBJ whole genome shotgun (WGS) entry which is preliminary data.</text>
</comment>
<dbReference type="EMBL" id="CAUYUE010000007">
    <property type="protein sequence ID" value="CAK0782695.1"/>
    <property type="molecule type" value="Genomic_DNA"/>
</dbReference>
<keyword evidence="3" id="KW-0677">Repeat</keyword>
<feature type="region of interest" description="Disordered" evidence="7">
    <location>
        <begin position="1115"/>
        <end position="1160"/>
    </location>
</feature>
<dbReference type="Gene3D" id="2.60.120.590">
    <property type="entry name" value="Alpha-ketoglutarate-dependent dioxygenase AlkB-like"/>
    <property type="match status" value="1"/>
</dbReference>
<dbReference type="GO" id="GO:0006397">
    <property type="term" value="P:mRNA processing"/>
    <property type="evidence" value="ECO:0007669"/>
    <property type="project" value="InterPro"/>
</dbReference>
<feature type="compositionally biased region" description="Polar residues" evidence="7">
    <location>
        <begin position="364"/>
        <end position="394"/>
    </location>
</feature>
<evidence type="ECO:0000256" key="5">
    <source>
        <dbReference type="ARBA" id="ARBA00023002"/>
    </source>
</evidence>
<dbReference type="CDD" id="cd15565">
    <property type="entry name" value="PHD2_NSD"/>
    <property type="match status" value="1"/>
</dbReference>
<evidence type="ECO:0000256" key="1">
    <source>
        <dbReference type="ARBA" id="ARBA00007879"/>
    </source>
</evidence>
<dbReference type="PANTHER" id="PTHR32074">
    <property type="entry name" value="RNA DEMETHYLASE ALKBH5"/>
    <property type="match status" value="1"/>
</dbReference>
<feature type="compositionally biased region" description="Low complexity" evidence="7">
    <location>
        <begin position="978"/>
        <end position="991"/>
    </location>
</feature>
<feature type="compositionally biased region" description="Pro residues" evidence="7">
    <location>
        <begin position="953"/>
        <end position="963"/>
    </location>
</feature>
<evidence type="ECO:0000256" key="4">
    <source>
        <dbReference type="ARBA" id="ARBA00022964"/>
    </source>
</evidence>
<feature type="compositionally biased region" description="Polar residues" evidence="7">
    <location>
        <begin position="338"/>
        <end position="348"/>
    </location>
</feature>
<evidence type="ECO:0000256" key="7">
    <source>
        <dbReference type="SAM" id="MobiDB-lite"/>
    </source>
</evidence>
<dbReference type="SUPFAM" id="SSF51197">
    <property type="entry name" value="Clavaminate synthase-like"/>
    <property type="match status" value="1"/>
</dbReference>
<reference evidence="10 11" key="1">
    <citation type="submission" date="2023-10" db="EMBL/GenBank/DDBJ databases">
        <authorList>
            <person name="Maclean D."/>
            <person name="Macfadyen A."/>
        </authorList>
    </citation>
    <scope>NUCLEOTIDE SEQUENCE [LARGE SCALE GENOMIC DNA]</scope>
</reference>
<evidence type="ECO:0000256" key="3">
    <source>
        <dbReference type="ARBA" id="ARBA00022737"/>
    </source>
</evidence>
<dbReference type="GO" id="GO:0006406">
    <property type="term" value="P:mRNA export from nucleus"/>
    <property type="evidence" value="ECO:0007669"/>
    <property type="project" value="TreeGrafter"/>
</dbReference>
<dbReference type="Pfam" id="PF22908">
    <property type="entry name" value="PHD_NSD"/>
    <property type="match status" value="1"/>
</dbReference>
<feature type="compositionally biased region" description="Basic and acidic residues" evidence="7">
    <location>
        <begin position="418"/>
        <end position="434"/>
    </location>
</feature>
<keyword evidence="11" id="KW-1185">Reference proteome</keyword>
<sequence>MQEAATIIWGACSEKQCKEYLLRPCKRHSLAMQCSAAQQSGGGIAALKGLRDRSFLCMHYHLDRNHRLTPCALHPAASEARPAPAHEAGSPNGPTDGSKPGKLPEAGSMQSPSSSAPIKKSIADSNLQIVATVRKSCGGTSQAKKAARELSRLGILEHLMHLPLGSEEPEEAVGAESADGLGIAADEGEEPDPAMSAGPQSAPGSIAVTGQDMLDSTLRQAAAAAQLRLYSRSIRLEMYCASDLFHGLSREMHSALLGAIHGLEQHIQDLFAQWNRGDLSGHAEELLAAVHAESVSTDVANLQPEAAQAFAQANVRTVAEGSNAEHSRPEPSALHNDSLCNSGGNITPDSALPKATIGGDAKEGQSSGAGMHSSAAQPSGSEDMPSTSRQSSAQLPDKDVQPQLQITSSSVQTAEEVAQVRDSDDAPATHDCSKGRRYFPQPAAEHEASRPDSRGTEGVCTMLRAALAEPLSPAMALAALAAAHAGVASLGLAAGAGRMPWPLYLIGTRDSFTHHLHAERSQVHLGSRTCMKTEYYFRTRSMPDNYFEIVDSKASQEEEDEIGAPAAMAAGTSAGQAQAGSAAVAAAPDAQALPVASGPPDACRGRGLQPVPMAASPAEDALLPVGITTYTEFFSKAELQGMEAAAKATHAKADNRLPPAAFHKTHSQCGGLKRTKMFFGARYLWTTEQKAEREASRASGVRVDVPHPPAWMREGVEKPLLEAGLVPAKFLDSWALNMYHDGSQGIQPHYDDASRFERPIYSLRLFSDSRLSFGTQLYGYTNGAFCVDMPRGAITVMEKGGYAVAGAKHCVRPVDLAGESAALIMRRMTASCVAEARHLQQERLVKQLNAWSLQDSPEATAEGEAILMQASDRLAAEEGLQKDCWRVLDQCMQHTEADAHQSRLLEASLQHLMDVILSRVERRAEKEANAESCSRNRAQIKICKRKGDVRPDPYAPPPTPPTPSQALQERHIFATDWSSQQPSRADSSSRSMPHARHSAAGNTCPAIPHAAPQLATIPRCVSETREQQSCLPKSAQPCSKEAVAQLAPCRRQLHTAAQHSSASRAGLDTSARDVIGLQIRCSEDSESALQPVKRLGPMQAAKLAAMASRGVQGIGIQTIPRKRTSTSSQAKQPAGGAPKRQKAAATEGTGPAESLHRAAEPPLERGCVAGTVALEPPSKAAAPESACTFSAGSLLCPVARHKPAAGAVCAKCEQPISRATAGCATSWACAGPCRQSFHSACAPLTAMQRCIECTGSMRVCFFCKQLTAAACLTKCSVASCGRFYHAQCAARCPLTSWKGDQEFSCPLHCCAYCGHGAGSTALVQCLRCPVAYHTQCRPANVRGLSRTFIICPRH</sequence>
<keyword evidence="5" id="KW-0560">Oxidoreductase</keyword>
<dbReference type="Proteomes" id="UP001314263">
    <property type="component" value="Unassembled WGS sequence"/>
</dbReference>
<feature type="region of interest" description="Disordered" evidence="7">
    <location>
        <begin position="77"/>
        <end position="119"/>
    </location>
</feature>
<feature type="domain" description="Histone-lysine N-methyltransferase NSD-like variant PHD zinc finger" evidence="9">
    <location>
        <begin position="1310"/>
        <end position="1354"/>
    </location>
</feature>
<dbReference type="GO" id="GO:0006338">
    <property type="term" value="P:chromatin remodeling"/>
    <property type="evidence" value="ECO:0007669"/>
    <property type="project" value="UniProtKB-ARBA"/>
</dbReference>
<evidence type="ECO:0000256" key="6">
    <source>
        <dbReference type="ARBA" id="ARBA00023004"/>
    </source>
</evidence>
<organism evidence="10 11">
    <name type="scientific">Coccomyxa viridis</name>
    <dbReference type="NCBI Taxonomy" id="1274662"/>
    <lineage>
        <taxon>Eukaryota</taxon>
        <taxon>Viridiplantae</taxon>
        <taxon>Chlorophyta</taxon>
        <taxon>core chlorophytes</taxon>
        <taxon>Trebouxiophyceae</taxon>
        <taxon>Trebouxiophyceae incertae sedis</taxon>
        <taxon>Coccomyxaceae</taxon>
        <taxon>Coccomyxa</taxon>
    </lineage>
</organism>
<feature type="region of interest" description="Disordered" evidence="7">
    <location>
        <begin position="318"/>
        <end position="456"/>
    </location>
</feature>
<comment type="similarity">
    <text evidence="1">Belongs to the alkB family.</text>
</comment>
<dbReference type="GO" id="GO:0005634">
    <property type="term" value="C:nucleus"/>
    <property type="evidence" value="ECO:0007669"/>
    <property type="project" value="TreeGrafter"/>
</dbReference>
<dbReference type="InterPro" id="IPR032860">
    <property type="entry name" value="ALKBH5"/>
</dbReference>
<keyword evidence="4" id="KW-0223">Dioxygenase</keyword>
<evidence type="ECO:0000313" key="10">
    <source>
        <dbReference type="EMBL" id="CAK0782695.1"/>
    </source>
</evidence>
<keyword evidence="6" id="KW-0408">Iron</keyword>
<feature type="compositionally biased region" description="Polar residues" evidence="7">
    <location>
        <begin position="402"/>
        <end position="413"/>
    </location>
</feature>
<dbReference type="CDD" id="cd15566">
    <property type="entry name" value="PHD3_NSD"/>
    <property type="match status" value="1"/>
</dbReference>
<evidence type="ECO:0000259" key="8">
    <source>
        <dbReference type="Pfam" id="PF22908"/>
    </source>
</evidence>
<dbReference type="InterPro" id="IPR055198">
    <property type="entry name" value="NSD_PHD"/>
</dbReference>
<dbReference type="PANTHER" id="PTHR32074:SF2">
    <property type="entry name" value="RNA DEMETHYLASE ALKBH5"/>
    <property type="match status" value="1"/>
</dbReference>
<feature type="domain" description="Histone-lysine N-methyltransferase NSD-like PHD zinc finger" evidence="8">
    <location>
        <begin position="1259"/>
        <end position="1308"/>
    </location>
</feature>
<dbReference type="GO" id="GO:0035515">
    <property type="term" value="F:oxidative RNA demethylase activity"/>
    <property type="evidence" value="ECO:0007669"/>
    <property type="project" value="InterPro"/>
</dbReference>
<evidence type="ECO:0000256" key="2">
    <source>
        <dbReference type="ARBA" id="ARBA00022723"/>
    </source>
</evidence>
<feature type="region of interest" description="Disordered" evidence="7">
    <location>
        <begin position="183"/>
        <end position="202"/>
    </location>
</feature>
<feature type="region of interest" description="Disordered" evidence="7">
    <location>
        <begin position="942"/>
        <end position="1004"/>
    </location>
</feature>